<dbReference type="AlphaFoldDB" id="A0A085ZFZ0"/>
<organism evidence="1 2">
    <name type="scientific">Flavobacterium reichenbachii</name>
    <dbReference type="NCBI Taxonomy" id="362418"/>
    <lineage>
        <taxon>Bacteria</taxon>
        <taxon>Pseudomonadati</taxon>
        <taxon>Bacteroidota</taxon>
        <taxon>Flavobacteriia</taxon>
        <taxon>Flavobacteriales</taxon>
        <taxon>Flavobacteriaceae</taxon>
        <taxon>Flavobacterium</taxon>
    </lineage>
</organism>
<evidence type="ECO:0000313" key="1">
    <source>
        <dbReference type="EMBL" id="KFF03354.1"/>
    </source>
</evidence>
<dbReference type="eggNOG" id="ENOG5030YMS">
    <property type="taxonomic scope" value="Bacteria"/>
</dbReference>
<sequence length="77" mass="9085">MKTNTLSQEAETRLNDFFNNIIDPEDMAKILRQVNFILALGVMRKHEPLQIGVTNFEENYYFLNELAEILNPYFSEE</sequence>
<evidence type="ECO:0000313" key="2">
    <source>
        <dbReference type="Proteomes" id="UP000028715"/>
    </source>
</evidence>
<comment type="caution">
    <text evidence="1">The sequence shown here is derived from an EMBL/GenBank/DDBJ whole genome shotgun (WGS) entry which is preliminary data.</text>
</comment>
<accession>A0A085ZFZ0</accession>
<name>A0A085ZFZ0_9FLAO</name>
<protein>
    <submittedName>
        <fullName evidence="1">Uncharacterized protein</fullName>
    </submittedName>
</protein>
<proteinExistence type="predicted"/>
<dbReference type="RefSeq" id="WP_035688849.1">
    <property type="nucleotide sequence ID" value="NZ_JPRL01000002.1"/>
</dbReference>
<reference evidence="1 2" key="1">
    <citation type="submission" date="2014-07" db="EMBL/GenBank/DDBJ databases">
        <title>Genome of Flavobacterium reichenbachii LMG 25512.</title>
        <authorList>
            <person name="Stropko S.J."/>
            <person name="Pipes S.E."/>
            <person name="Newman J.D."/>
        </authorList>
    </citation>
    <scope>NUCLEOTIDE SEQUENCE [LARGE SCALE GENOMIC DNA]</scope>
    <source>
        <strain evidence="1 2">LMG 25512</strain>
    </source>
</reference>
<dbReference type="EMBL" id="JPRL01000002">
    <property type="protein sequence ID" value="KFF03354.1"/>
    <property type="molecule type" value="Genomic_DNA"/>
</dbReference>
<dbReference type="OrthoDB" id="1372875at2"/>
<dbReference type="Proteomes" id="UP000028715">
    <property type="component" value="Unassembled WGS sequence"/>
</dbReference>
<keyword evidence="2" id="KW-1185">Reference proteome</keyword>
<gene>
    <name evidence="1" type="ORF">IW19_20925</name>
</gene>